<dbReference type="eggNOG" id="COG4129">
    <property type="taxonomic scope" value="Bacteria"/>
</dbReference>
<dbReference type="STRING" id="1462526.BN990_01409"/>
<keyword evidence="8" id="KW-1185">Reference proteome</keyword>
<evidence type="ECO:0000256" key="2">
    <source>
        <dbReference type="ARBA" id="ARBA00022475"/>
    </source>
</evidence>
<proteinExistence type="predicted"/>
<keyword evidence="2" id="KW-1003">Cell membrane</keyword>
<evidence type="ECO:0000313" key="7">
    <source>
        <dbReference type="EMBL" id="CDQ39126.1"/>
    </source>
</evidence>
<feature type="transmembrane region" description="Helical" evidence="6">
    <location>
        <begin position="57"/>
        <end position="78"/>
    </location>
</feature>
<evidence type="ECO:0000256" key="6">
    <source>
        <dbReference type="SAM" id="Phobius"/>
    </source>
</evidence>
<feature type="transmembrane region" description="Helical" evidence="6">
    <location>
        <begin position="20"/>
        <end position="45"/>
    </location>
</feature>
<evidence type="ECO:0000256" key="5">
    <source>
        <dbReference type="ARBA" id="ARBA00023136"/>
    </source>
</evidence>
<comment type="subcellular location">
    <subcellularLocation>
        <location evidence="1">Cell membrane</location>
        <topology evidence="1">Multi-pass membrane protein</topology>
    </subcellularLocation>
</comment>
<keyword evidence="5 6" id="KW-0472">Membrane</keyword>
<evidence type="ECO:0000256" key="4">
    <source>
        <dbReference type="ARBA" id="ARBA00022989"/>
    </source>
</evidence>
<dbReference type="AlphaFoldDB" id="A0A024QB18"/>
<evidence type="ECO:0000313" key="8">
    <source>
        <dbReference type="Proteomes" id="UP000028875"/>
    </source>
</evidence>
<accession>A0A024QB18</accession>
<feature type="transmembrane region" description="Helical" evidence="6">
    <location>
        <begin position="84"/>
        <end position="114"/>
    </location>
</feature>
<sequence>MKRKKFHFIGSRVVKTGVAVFLTAWICSILEIPAVFAVITAIVTIEPTVADSIRKGMIRFPASAIGSAYSVLFIFLFGNSPLTYALAATLTIVTCFRLKLHAGLLVATLTAVAMIEVIHSNYFISFLIRLGTTTIGLLVSTGVNMFVLPPNYTEHITQNIESVRRQTARLIEQVFQRVIEVNNHDDVLTSINPADQVYKKIQQTETLIRFQKEESNYHPLGENEKKRFKEIEKQLICLRLIHYHTDNVLNTPSQFTMWGTKEKKTILLAVNELVQGLASKSKIESEKHQAYLKQLSDMFWEETGISRTKPNVEATTFPPEVIIIYELISIYQLVDKYFEHCGPERVTN</sequence>
<dbReference type="PANTHER" id="PTHR30509">
    <property type="entry name" value="P-HYDROXYBENZOIC ACID EFFLUX PUMP SUBUNIT-RELATED"/>
    <property type="match status" value="1"/>
</dbReference>
<name>A0A024QB18_9BACI</name>
<evidence type="ECO:0000256" key="1">
    <source>
        <dbReference type="ARBA" id="ARBA00004651"/>
    </source>
</evidence>
<dbReference type="PANTHER" id="PTHR30509:SF9">
    <property type="entry name" value="MULTIDRUG RESISTANCE PROTEIN MDTO"/>
    <property type="match status" value="1"/>
</dbReference>
<dbReference type="Proteomes" id="UP000028875">
    <property type="component" value="Unassembled WGS sequence"/>
</dbReference>
<dbReference type="EMBL" id="CCDP010000001">
    <property type="protein sequence ID" value="CDQ39126.1"/>
    <property type="molecule type" value="Genomic_DNA"/>
</dbReference>
<protein>
    <submittedName>
        <fullName evidence="7">Putative membrane protein</fullName>
    </submittedName>
</protein>
<dbReference type="Pfam" id="PF06081">
    <property type="entry name" value="ArAE_1"/>
    <property type="match status" value="1"/>
</dbReference>
<keyword evidence="3 6" id="KW-0812">Transmembrane</keyword>
<feature type="transmembrane region" description="Helical" evidence="6">
    <location>
        <begin position="126"/>
        <end position="148"/>
    </location>
</feature>
<dbReference type="InterPro" id="IPR010343">
    <property type="entry name" value="ArAE_1"/>
</dbReference>
<keyword evidence="4 6" id="KW-1133">Transmembrane helix</keyword>
<dbReference type="GO" id="GO:0005886">
    <property type="term" value="C:plasma membrane"/>
    <property type="evidence" value="ECO:0007669"/>
    <property type="project" value="UniProtKB-SubCell"/>
</dbReference>
<comment type="caution">
    <text evidence="7">The sequence shown here is derived from an EMBL/GenBank/DDBJ whole genome shotgun (WGS) entry which is preliminary data.</text>
</comment>
<reference evidence="7 8" key="1">
    <citation type="submission" date="2014-03" db="EMBL/GenBank/DDBJ databases">
        <authorList>
            <person name="Urmite Genomes U."/>
        </authorList>
    </citation>
    <scope>NUCLEOTIDE SEQUENCE [LARGE SCALE GENOMIC DNA]</scope>
    <source>
        <strain evidence="7 8">Vm-5</strain>
    </source>
</reference>
<reference evidence="8" key="2">
    <citation type="submission" date="2014-05" db="EMBL/GenBank/DDBJ databases">
        <title>Draft genome sequence of Virgibacillus massiliensis Vm-5.</title>
        <authorList>
            <person name="Khelaifia S."/>
            <person name="Croce O."/>
            <person name="Lagier J.C."/>
            <person name="Raoult D."/>
        </authorList>
    </citation>
    <scope>NUCLEOTIDE SEQUENCE [LARGE SCALE GENOMIC DNA]</scope>
    <source>
        <strain evidence="8">Vm-5</strain>
    </source>
</reference>
<organism evidence="7 8">
    <name type="scientific">Virgibacillus massiliensis</name>
    <dbReference type="NCBI Taxonomy" id="1462526"/>
    <lineage>
        <taxon>Bacteria</taxon>
        <taxon>Bacillati</taxon>
        <taxon>Bacillota</taxon>
        <taxon>Bacilli</taxon>
        <taxon>Bacillales</taxon>
        <taxon>Bacillaceae</taxon>
        <taxon>Virgibacillus</taxon>
    </lineage>
</organism>
<gene>
    <name evidence="7" type="ORF">BN990_01409</name>
</gene>
<evidence type="ECO:0000256" key="3">
    <source>
        <dbReference type="ARBA" id="ARBA00022692"/>
    </source>
</evidence>